<dbReference type="AlphaFoldDB" id="A0A820LVK4"/>
<evidence type="ECO:0000256" key="5">
    <source>
        <dbReference type="ARBA" id="ARBA00023242"/>
    </source>
</evidence>
<comment type="similarity">
    <text evidence="6">Belongs to the BRE1 family.</text>
</comment>
<keyword evidence="3 6" id="KW-0863">Zinc-finger</keyword>
<dbReference type="EMBL" id="CAJOBB010019913">
    <property type="protein sequence ID" value="CAF4363051.1"/>
    <property type="molecule type" value="Genomic_DNA"/>
</dbReference>
<keyword evidence="6" id="KW-0156">Chromatin regulator</keyword>
<accession>A0A820LVK4</accession>
<keyword evidence="6" id="KW-0833">Ubl conjugation pathway</keyword>
<evidence type="ECO:0000256" key="7">
    <source>
        <dbReference type="SAM" id="Coils"/>
    </source>
</evidence>
<feature type="coiled-coil region" evidence="7">
    <location>
        <begin position="1"/>
        <end position="42"/>
    </location>
</feature>
<dbReference type="UniPathway" id="UPA00143"/>
<dbReference type="GO" id="GO:0016567">
    <property type="term" value="P:protein ubiquitination"/>
    <property type="evidence" value="ECO:0007669"/>
    <property type="project" value="UniProtKB-UniRule"/>
</dbReference>
<evidence type="ECO:0000256" key="2">
    <source>
        <dbReference type="ARBA" id="ARBA00022723"/>
    </source>
</evidence>
<dbReference type="InterPro" id="IPR058642">
    <property type="entry name" value="BRE1A/B-like_dom"/>
</dbReference>
<gene>
    <name evidence="9" type="ORF">KXQ929_LOCUS48927</name>
</gene>
<evidence type="ECO:0000256" key="4">
    <source>
        <dbReference type="ARBA" id="ARBA00022833"/>
    </source>
</evidence>
<evidence type="ECO:0000313" key="10">
    <source>
        <dbReference type="Proteomes" id="UP000663868"/>
    </source>
</evidence>
<sequence>YADLQAEIEEYKELAASRLTELEKLMSDHEISKREVEILKNKLRSLPEELINETPEFKCLQSRYTALVNESVHLRHQLAEARELVKCTKTIYDHHFEKIEQEEFENQRKLHANIEQVVADLADARRDYDLLQVEYEKVLIANQQSVPITRDMRSLI</sequence>
<dbReference type="Pfam" id="PF26052">
    <property type="entry name" value="BRE1B"/>
    <property type="match status" value="1"/>
</dbReference>
<dbReference type="GO" id="GO:0008270">
    <property type="term" value="F:zinc ion binding"/>
    <property type="evidence" value="ECO:0007669"/>
    <property type="project" value="UniProtKB-KW"/>
</dbReference>
<name>A0A820LVK4_9BILA</name>
<protein>
    <recommendedName>
        <fullName evidence="6">E3 ubiquitin protein ligase</fullName>
        <ecNumber evidence="6">2.3.2.27</ecNumber>
    </recommendedName>
</protein>
<keyword evidence="6" id="KW-0808">Transferase</keyword>
<feature type="domain" description="BRE1A/B-like" evidence="8">
    <location>
        <begin position="48"/>
        <end position="156"/>
    </location>
</feature>
<comment type="pathway">
    <text evidence="6">Protein modification; protein ubiquitination.</text>
</comment>
<feature type="non-terminal residue" evidence="9">
    <location>
        <position position="156"/>
    </location>
</feature>
<dbReference type="GO" id="GO:0006325">
    <property type="term" value="P:chromatin organization"/>
    <property type="evidence" value="ECO:0007669"/>
    <property type="project" value="UniProtKB-KW"/>
</dbReference>
<evidence type="ECO:0000256" key="3">
    <source>
        <dbReference type="ARBA" id="ARBA00022771"/>
    </source>
</evidence>
<evidence type="ECO:0000256" key="1">
    <source>
        <dbReference type="ARBA" id="ARBA00004123"/>
    </source>
</evidence>
<dbReference type="GO" id="GO:0033503">
    <property type="term" value="C:HULC complex"/>
    <property type="evidence" value="ECO:0007669"/>
    <property type="project" value="TreeGrafter"/>
</dbReference>
<keyword evidence="2 6" id="KW-0479">Metal-binding</keyword>
<dbReference type="PANTHER" id="PTHR23163">
    <property type="entry name" value="RING FINGER PROTEIN-RELATED"/>
    <property type="match status" value="1"/>
</dbReference>
<dbReference type="InterPro" id="IPR013956">
    <property type="entry name" value="E3_ubiquit_lig_Bre1"/>
</dbReference>
<evidence type="ECO:0000256" key="6">
    <source>
        <dbReference type="RuleBase" id="RU365038"/>
    </source>
</evidence>
<evidence type="ECO:0000313" key="9">
    <source>
        <dbReference type="EMBL" id="CAF4363051.1"/>
    </source>
</evidence>
<organism evidence="9 10">
    <name type="scientific">Adineta steineri</name>
    <dbReference type="NCBI Taxonomy" id="433720"/>
    <lineage>
        <taxon>Eukaryota</taxon>
        <taxon>Metazoa</taxon>
        <taxon>Spiralia</taxon>
        <taxon>Gnathifera</taxon>
        <taxon>Rotifera</taxon>
        <taxon>Eurotatoria</taxon>
        <taxon>Bdelloidea</taxon>
        <taxon>Adinetida</taxon>
        <taxon>Adinetidae</taxon>
        <taxon>Adineta</taxon>
    </lineage>
</organism>
<keyword evidence="5 6" id="KW-0539">Nucleus</keyword>
<dbReference type="GO" id="GO:0061630">
    <property type="term" value="F:ubiquitin protein ligase activity"/>
    <property type="evidence" value="ECO:0007669"/>
    <property type="project" value="UniProtKB-EC"/>
</dbReference>
<dbReference type="GO" id="GO:0005634">
    <property type="term" value="C:nucleus"/>
    <property type="evidence" value="ECO:0007669"/>
    <property type="project" value="UniProtKB-SubCell"/>
</dbReference>
<reference evidence="9" key="1">
    <citation type="submission" date="2021-02" db="EMBL/GenBank/DDBJ databases">
        <authorList>
            <person name="Nowell W R."/>
        </authorList>
    </citation>
    <scope>NUCLEOTIDE SEQUENCE</scope>
</reference>
<comment type="caution">
    <text evidence="9">The sequence shown here is derived from an EMBL/GenBank/DDBJ whole genome shotgun (WGS) entry which is preliminary data.</text>
</comment>
<keyword evidence="4 6" id="KW-0862">Zinc</keyword>
<keyword evidence="6 7" id="KW-0175">Coiled coil</keyword>
<dbReference type="PANTHER" id="PTHR23163:SF0">
    <property type="entry name" value="E3 UBIQUITIN-PROTEIN LIGASE BRE1"/>
    <property type="match status" value="1"/>
</dbReference>
<dbReference type="Proteomes" id="UP000663868">
    <property type="component" value="Unassembled WGS sequence"/>
</dbReference>
<feature type="non-terminal residue" evidence="9">
    <location>
        <position position="1"/>
    </location>
</feature>
<proteinExistence type="inferred from homology"/>
<comment type="catalytic activity">
    <reaction evidence="6">
        <text>S-ubiquitinyl-[E2 ubiquitin-conjugating enzyme]-L-cysteine + [acceptor protein]-L-lysine = [E2 ubiquitin-conjugating enzyme]-L-cysteine + N(6)-ubiquitinyl-[acceptor protein]-L-lysine.</text>
        <dbReference type="EC" id="2.3.2.27"/>
    </reaction>
</comment>
<comment type="subcellular location">
    <subcellularLocation>
        <location evidence="1 6">Nucleus</location>
    </subcellularLocation>
</comment>
<evidence type="ECO:0000259" key="8">
    <source>
        <dbReference type="Pfam" id="PF26052"/>
    </source>
</evidence>
<dbReference type="EC" id="2.3.2.27" evidence="6"/>